<evidence type="ECO:0000313" key="3">
    <source>
        <dbReference type="Proteomes" id="UP000551501"/>
    </source>
</evidence>
<comment type="caution">
    <text evidence="2">The sequence shown here is derived from an EMBL/GenBank/DDBJ whole genome shotgun (WGS) entry which is preliminary data.</text>
</comment>
<dbReference type="InterPro" id="IPR018713">
    <property type="entry name" value="MPAB/Lcp_cat_dom"/>
</dbReference>
<accession>A0A840EVD3</accession>
<organism evidence="2 3">
    <name type="scientific">Gordonia humi</name>
    <dbReference type="NCBI Taxonomy" id="686429"/>
    <lineage>
        <taxon>Bacteria</taxon>
        <taxon>Bacillati</taxon>
        <taxon>Actinomycetota</taxon>
        <taxon>Actinomycetes</taxon>
        <taxon>Mycobacteriales</taxon>
        <taxon>Gordoniaceae</taxon>
        <taxon>Gordonia</taxon>
    </lineage>
</organism>
<keyword evidence="3" id="KW-1185">Reference proteome</keyword>
<dbReference type="GO" id="GO:0016491">
    <property type="term" value="F:oxidoreductase activity"/>
    <property type="evidence" value="ECO:0007669"/>
    <property type="project" value="InterPro"/>
</dbReference>
<protein>
    <submittedName>
        <fullName evidence="2">Uncharacterized protein (DUF2236 family)</fullName>
    </submittedName>
</protein>
<reference evidence="2 3" key="1">
    <citation type="submission" date="2020-08" db="EMBL/GenBank/DDBJ databases">
        <title>Sequencing the genomes of 1000 actinobacteria strains.</title>
        <authorList>
            <person name="Klenk H.-P."/>
        </authorList>
    </citation>
    <scope>NUCLEOTIDE SEQUENCE [LARGE SCALE GENOMIC DNA]</scope>
    <source>
        <strain evidence="2 3">DSM 45298</strain>
    </source>
</reference>
<sequence>MNVLATSIGGHLDVAHPAVAWGVAEHSRVFDRPKERFSQTYLLLSRVIFGDVDQVRRVSRSLYSRHSRIEGVASDSAGAYAAGSEYSANTLDGLLWVHLVYFWTRHLIYESTVGSLPESEWDRYVEESRRFGACFGLPNEVMPATLAELAAAVDEYTASGRLSMTPAGTGILDFLATLIPRVVRPAYYRFVTELLAPDLGSLVGVSDRSARRRWGGEALRNFLRLHNRFAPRSIRYVPAFNEASMQIEGRSAGWTVRAFNRRLCGRSTVLS</sequence>
<name>A0A840EVD3_9ACTN</name>
<evidence type="ECO:0000313" key="2">
    <source>
        <dbReference type="EMBL" id="MBB4134304.1"/>
    </source>
</evidence>
<dbReference type="EMBL" id="JACIFP010000001">
    <property type="protein sequence ID" value="MBB4134304.1"/>
    <property type="molecule type" value="Genomic_DNA"/>
</dbReference>
<dbReference type="PANTHER" id="PTHR36151">
    <property type="entry name" value="BLR2777 PROTEIN"/>
    <property type="match status" value="1"/>
</dbReference>
<dbReference type="AlphaFoldDB" id="A0A840EVD3"/>
<evidence type="ECO:0000259" key="1">
    <source>
        <dbReference type="Pfam" id="PF09995"/>
    </source>
</evidence>
<dbReference type="PANTHER" id="PTHR36151:SF3">
    <property type="entry name" value="ER-BOUND OXYGENASE MPAB_MPAB'_RUBBER OXYGENASE CATALYTIC DOMAIN-CONTAINING PROTEIN"/>
    <property type="match status" value="1"/>
</dbReference>
<proteinExistence type="predicted"/>
<feature type="domain" description="ER-bound oxygenase mpaB/mpaB'/Rubber oxygenase catalytic" evidence="1">
    <location>
        <begin position="9"/>
        <end position="224"/>
    </location>
</feature>
<dbReference type="Pfam" id="PF09995">
    <property type="entry name" value="MPAB_Lcp_cat"/>
    <property type="match status" value="1"/>
</dbReference>
<dbReference type="Proteomes" id="UP000551501">
    <property type="component" value="Unassembled WGS sequence"/>
</dbReference>
<gene>
    <name evidence="2" type="ORF">BKA16_000856</name>
</gene>
<dbReference type="RefSeq" id="WP_183369495.1">
    <property type="nucleotide sequence ID" value="NZ_BAABHL010000128.1"/>
</dbReference>